<dbReference type="EMBL" id="MHPA01000025">
    <property type="protein sequence ID" value="OGZ72568.1"/>
    <property type="molecule type" value="Genomic_DNA"/>
</dbReference>
<sequence length="138" mass="15731">MTISVINAKEKEKRYKILKEDSEVKEEELLQASQLTDDEIIGVVSSEIKKRKDAIVLYQQGNRPELAQKEKEEISILQKYLPEPLSEDELKKLIQESINNVGAKEIKDMGKIMSDLVLKVRGRADNSHISGIIKKLLD</sequence>
<comment type="caution">
    <text evidence="1">The sequence shown here is derived from an EMBL/GenBank/DDBJ whole genome shotgun (WGS) entry which is preliminary data.</text>
</comment>
<accession>A0A1G2IEF5</accession>
<dbReference type="PANTHER" id="PTHR28055:SF1">
    <property type="entry name" value="ALTERED INHERITANCE OF MITOCHONDRIA PROTEIN 41, MITOCHONDRIAL"/>
    <property type="match status" value="1"/>
</dbReference>
<dbReference type="Gene3D" id="1.10.10.410">
    <property type="match status" value="1"/>
</dbReference>
<dbReference type="Gene3D" id="1.10.1510.10">
    <property type="entry name" value="Uncharacterised protein YqeY/AIM41 PF09424, N-terminal domain"/>
    <property type="match status" value="1"/>
</dbReference>
<dbReference type="Pfam" id="PF09424">
    <property type="entry name" value="YqeY"/>
    <property type="match status" value="1"/>
</dbReference>
<gene>
    <name evidence="1" type="ORF">A2908_01445</name>
</gene>
<evidence type="ECO:0008006" key="3">
    <source>
        <dbReference type="Google" id="ProtNLM"/>
    </source>
</evidence>
<dbReference type="STRING" id="1802214.A2908_01445"/>
<dbReference type="InterPro" id="IPR042184">
    <property type="entry name" value="YqeY/Aim41_N"/>
</dbReference>
<dbReference type="PANTHER" id="PTHR28055">
    <property type="entry name" value="ALTERED INHERITANCE OF MITOCHONDRIA PROTEIN 41, MITOCHONDRIAL"/>
    <property type="match status" value="1"/>
</dbReference>
<name>A0A1G2IEF5_9BACT</name>
<dbReference type="InterPro" id="IPR003789">
    <property type="entry name" value="Asn/Gln_tRNA_amidoTrase-B-like"/>
</dbReference>
<evidence type="ECO:0000313" key="2">
    <source>
        <dbReference type="Proteomes" id="UP000176774"/>
    </source>
</evidence>
<organism evidence="1 2">
    <name type="scientific">Candidatus Staskawiczbacteria bacterium RIFCSPLOWO2_01_FULL_38_12b</name>
    <dbReference type="NCBI Taxonomy" id="1802214"/>
    <lineage>
        <taxon>Bacteria</taxon>
        <taxon>Candidatus Staskawicziibacteriota</taxon>
    </lineage>
</organism>
<reference evidence="1 2" key="1">
    <citation type="journal article" date="2016" name="Nat. Commun.">
        <title>Thousands of microbial genomes shed light on interconnected biogeochemical processes in an aquifer system.</title>
        <authorList>
            <person name="Anantharaman K."/>
            <person name="Brown C.T."/>
            <person name="Hug L.A."/>
            <person name="Sharon I."/>
            <person name="Castelle C.J."/>
            <person name="Probst A.J."/>
            <person name="Thomas B.C."/>
            <person name="Singh A."/>
            <person name="Wilkins M.J."/>
            <person name="Karaoz U."/>
            <person name="Brodie E.L."/>
            <person name="Williams K.H."/>
            <person name="Hubbard S.S."/>
            <person name="Banfield J.F."/>
        </authorList>
    </citation>
    <scope>NUCLEOTIDE SEQUENCE [LARGE SCALE GENOMIC DNA]</scope>
</reference>
<dbReference type="InterPro" id="IPR019004">
    <property type="entry name" value="YqeY/Aim41"/>
</dbReference>
<dbReference type="InterPro" id="IPR023168">
    <property type="entry name" value="GatB_Yqey_C_2"/>
</dbReference>
<proteinExistence type="predicted"/>
<dbReference type="Proteomes" id="UP000176774">
    <property type="component" value="Unassembled WGS sequence"/>
</dbReference>
<protein>
    <recommendedName>
        <fullName evidence="3">Glutamyl-tRNA amidotransferase</fullName>
    </recommendedName>
</protein>
<evidence type="ECO:0000313" key="1">
    <source>
        <dbReference type="EMBL" id="OGZ72568.1"/>
    </source>
</evidence>
<dbReference type="AlphaFoldDB" id="A0A1G2IEF5"/>
<dbReference type="GO" id="GO:0016884">
    <property type="term" value="F:carbon-nitrogen ligase activity, with glutamine as amido-N-donor"/>
    <property type="evidence" value="ECO:0007669"/>
    <property type="project" value="InterPro"/>
</dbReference>
<dbReference type="SUPFAM" id="SSF89095">
    <property type="entry name" value="GatB/YqeY motif"/>
    <property type="match status" value="1"/>
</dbReference>